<dbReference type="GeneID" id="72431011"/>
<organism evidence="2 3">
    <name type="scientific">Synechococcus sp. (strain ATCC 27144 / PCC 6301 / SAUG 1402/1)</name>
    <name type="common">Anacystis nidulans</name>
    <dbReference type="NCBI Taxonomy" id="269084"/>
    <lineage>
        <taxon>Bacteria</taxon>
        <taxon>Bacillati</taxon>
        <taxon>Cyanobacteriota</taxon>
        <taxon>Cyanophyceae</taxon>
        <taxon>Synechococcales</taxon>
        <taxon>Synechococcaceae</taxon>
        <taxon>Synechococcus</taxon>
    </lineage>
</organism>
<evidence type="ECO:0008006" key="4">
    <source>
        <dbReference type="Google" id="ProtNLM"/>
    </source>
</evidence>
<protein>
    <recommendedName>
        <fullName evidence="4">Glyoxalase-like domain protein</fullName>
    </recommendedName>
</protein>
<evidence type="ECO:0000313" key="2">
    <source>
        <dbReference type="EMBL" id="BAD80149.1"/>
    </source>
</evidence>
<dbReference type="AlphaFoldDB" id="A0A0H3KB95"/>
<sequence length="183" mass="20466">MTSPQLLASLVPWDLMFSTQGIMIGLLAAYAGALWLFLSSTPKVHTVLVSDLAQAQIFYERVLGLVAADVPLNYYYNTEQGLAGLGYDGSLGIAAPSRLGRDRPQDGLWYRLKRKTQLHVVAGANPGDHQRLRQVSFDRDGLQQILSRIQAQGLPFKLKRQLPLLFLVKDWEGQVIEFEELEV</sequence>
<reference evidence="2 3" key="1">
    <citation type="journal article" date="2007" name="Photosyn. Res.">
        <title>Complete nucleotide sequence of the freshwater unicellular cyanobacterium Synechococcus elongatus PCC 6301 chromosome: gene content and organization.</title>
        <authorList>
            <person name="Sugita C."/>
            <person name="Ogata K."/>
            <person name="Shikata M."/>
            <person name="Jikuya H."/>
            <person name="Takano J."/>
            <person name="Furumichi M."/>
            <person name="Kanehisa M."/>
            <person name="Omata T."/>
            <person name="Sugiura M."/>
            <person name="Sugita M."/>
        </authorList>
    </citation>
    <scope>NUCLEOTIDE SEQUENCE [LARGE SCALE GENOMIC DNA]</scope>
    <source>
        <strain evidence="3">ATCC 27144 / PCC 6301 / SAUG 1402/1</strain>
    </source>
</reference>
<evidence type="ECO:0000256" key="1">
    <source>
        <dbReference type="SAM" id="Phobius"/>
    </source>
</evidence>
<dbReference type="Gene3D" id="3.10.180.10">
    <property type="entry name" value="2,3-Dihydroxybiphenyl 1,2-Dioxygenase, domain 1"/>
    <property type="match status" value="1"/>
</dbReference>
<name>A0A0H3KB95_SYNP6</name>
<keyword evidence="1" id="KW-1133">Transmembrane helix</keyword>
<dbReference type="KEGG" id="syc:syc1959_d"/>
<feature type="transmembrane region" description="Helical" evidence="1">
    <location>
        <begin position="20"/>
        <end position="38"/>
    </location>
</feature>
<dbReference type="EMBL" id="AP008231">
    <property type="protein sequence ID" value="BAD80149.1"/>
    <property type="molecule type" value="Genomic_DNA"/>
</dbReference>
<dbReference type="RefSeq" id="WP_011244269.1">
    <property type="nucleotide sequence ID" value="NC_006576.1"/>
</dbReference>
<dbReference type="Proteomes" id="UP000001175">
    <property type="component" value="Chromosome"/>
</dbReference>
<evidence type="ECO:0000313" key="3">
    <source>
        <dbReference type="Proteomes" id="UP000001175"/>
    </source>
</evidence>
<keyword evidence="1" id="KW-0812">Transmembrane</keyword>
<dbReference type="SUPFAM" id="SSF54593">
    <property type="entry name" value="Glyoxalase/Bleomycin resistance protein/Dihydroxybiphenyl dioxygenase"/>
    <property type="match status" value="1"/>
</dbReference>
<keyword evidence="1" id="KW-0472">Membrane</keyword>
<dbReference type="eggNOG" id="COG0346">
    <property type="taxonomic scope" value="Bacteria"/>
</dbReference>
<gene>
    <name evidence="2" type="ordered locus">syc1959_d</name>
</gene>
<proteinExistence type="predicted"/>
<accession>A0A0H3KB95</accession>
<dbReference type="InterPro" id="IPR029068">
    <property type="entry name" value="Glyas_Bleomycin-R_OHBP_Dase"/>
</dbReference>